<evidence type="ECO:0000259" key="6">
    <source>
        <dbReference type="Pfam" id="PF00717"/>
    </source>
</evidence>
<evidence type="ECO:0000313" key="8">
    <source>
        <dbReference type="EMBL" id="OEF17029.1"/>
    </source>
</evidence>
<dbReference type="Pfam" id="PF07022">
    <property type="entry name" value="Phage_CI_repr"/>
    <property type="match status" value="1"/>
</dbReference>
<dbReference type="InterPro" id="IPR039418">
    <property type="entry name" value="LexA-like"/>
</dbReference>
<dbReference type="CDD" id="cd06529">
    <property type="entry name" value="S24_LexA-like"/>
    <property type="match status" value="1"/>
</dbReference>
<keyword evidence="3" id="KW-0805">Transcription regulation</keyword>
<dbReference type="Gene3D" id="1.10.260.40">
    <property type="entry name" value="lambda repressor-like DNA-binding domains"/>
    <property type="match status" value="1"/>
</dbReference>
<dbReference type="InterPro" id="IPR010744">
    <property type="entry name" value="Phage_CI_N"/>
</dbReference>
<keyword evidence="4" id="KW-0238">DNA-binding</keyword>
<organism evidence="8 9">
    <name type="scientific">Aliivibrio logei 5S-186</name>
    <dbReference type="NCBI Taxonomy" id="626086"/>
    <lineage>
        <taxon>Bacteria</taxon>
        <taxon>Pseudomonadati</taxon>
        <taxon>Pseudomonadota</taxon>
        <taxon>Gammaproteobacteria</taxon>
        <taxon>Vibrionales</taxon>
        <taxon>Vibrionaceae</taxon>
        <taxon>Aliivibrio</taxon>
    </lineage>
</organism>
<feature type="domain" description="Peptidase S24/S26A/S26B/S26C" evidence="6">
    <location>
        <begin position="77"/>
        <end position="201"/>
    </location>
</feature>
<dbReference type="Proteomes" id="UP000095059">
    <property type="component" value="Unassembled WGS sequence"/>
</dbReference>
<protein>
    <submittedName>
        <fullName evidence="8">Transcriptional regulator</fullName>
    </submittedName>
</protein>
<proteinExistence type="predicted"/>
<evidence type="ECO:0000313" key="9">
    <source>
        <dbReference type="Proteomes" id="UP000095059"/>
    </source>
</evidence>
<evidence type="ECO:0000256" key="4">
    <source>
        <dbReference type="ARBA" id="ARBA00023125"/>
    </source>
</evidence>
<dbReference type="InterPro" id="IPR015927">
    <property type="entry name" value="Peptidase_S24_S26A/B/C"/>
</dbReference>
<evidence type="ECO:0000259" key="7">
    <source>
        <dbReference type="Pfam" id="PF07022"/>
    </source>
</evidence>
<dbReference type="InterPro" id="IPR036286">
    <property type="entry name" value="LexA/Signal_pep-like_sf"/>
</dbReference>
<gene>
    <name evidence="8" type="ORF">A1Q5_19040</name>
</gene>
<keyword evidence="9" id="KW-1185">Reference proteome</keyword>
<keyword evidence="2" id="KW-0378">Hydrolase</keyword>
<keyword evidence="1" id="KW-0645">Protease</keyword>
<dbReference type="PROSITE" id="PS00501">
    <property type="entry name" value="SPASE_I_1"/>
    <property type="match status" value="1"/>
</dbReference>
<evidence type="ECO:0000256" key="1">
    <source>
        <dbReference type="ARBA" id="ARBA00022670"/>
    </source>
</evidence>
<feature type="domain" description="Bacteriophage CI repressor N-terminal" evidence="7">
    <location>
        <begin position="13"/>
        <end position="50"/>
    </location>
</feature>
<accession>A0ABX3AWB5</accession>
<evidence type="ECO:0000256" key="5">
    <source>
        <dbReference type="ARBA" id="ARBA00023163"/>
    </source>
</evidence>
<keyword evidence="5" id="KW-0804">Transcription</keyword>
<evidence type="ECO:0000256" key="3">
    <source>
        <dbReference type="ARBA" id="ARBA00023015"/>
    </source>
</evidence>
<dbReference type="PANTHER" id="PTHR40661:SF3">
    <property type="entry name" value="FELS-1 PROPHAGE TRANSCRIPTIONAL REGULATOR"/>
    <property type="match status" value="1"/>
</dbReference>
<dbReference type="Pfam" id="PF00717">
    <property type="entry name" value="Peptidase_S24"/>
    <property type="match status" value="1"/>
</dbReference>
<dbReference type="InterPro" id="IPR010982">
    <property type="entry name" value="Lambda_DNA-bd_dom_sf"/>
</dbReference>
<dbReference type="SUPFAM" id="SSF51306">
    <property type="entry name" value="LexA/Signal peptidase"/>
    <property type="match status" value="1"/>
</dbReference>
<dbReference type="EMBL" id="AJYJ02000065">
    <property type="protein sequence ID" value="OEF17029.1"/>
    <property type="molecule type" value="Genomic_DNA"/>
</dbReference>
<comment type="caution">
    <text evidence="8">The sequence shown here is derived from an EMBL/GenBank/DDBJ whole genome shotgun (WGS) entry which is preliminary data.</text>
</comment>
<name>A0ABX3AWB5_ALILO</name>
<sequence>MSTDIEKQLDELKILTGTSKIIELANALGVARNTIQNWRTRGKIPERILIKAQQVADGGVNHSVINNETKYIELDFYDVEVSAGSGTLVVQEKQPEGIAFSSSFITNDIGVRPGNIFLMPVRGDSMIPTLQNQALIMVNRIEDFTGDGIYVFRFDGQLMVKRLQFTKTGLSIVSDNQTYKPWELTRKEMTTFDFEIIGEVVWAGQKV</sequence>
<dbReference type="PANTHER" id="PTHR40661">
    <property type="match status" value="1"/>
</dbReference>
<evidence type="ECO:0000256" key="2">
    <source>
        <dbReference type="ARBA" id="ARBA00022801"/>
    </source>
</evidence>
<dbReference type="InterPro" id="IPR019756">
    <property type="entry name" value="Pept_S26A_signal_pept_1_Ser-AS"/>
</dbReference>
<reference evidence="8 9" key="1">
    <citation type="journal article" date="2012" name="Science">
        <title>Ecological populations of bacteria act as socially cohesive units of antibiotic production and resistance.</title>
        <authorList>
            <person name="Cordero O.X."/>
            <person name="Wildschutte H."/>
            <person name="Kirkup B."/>
            <person name="Proehl S."/>
            <person name="Ngo L."/>
            <person name="Hussain F."/>
            <person name="Le Roux F."/>
            <person name="Mincer T."/>
            <person name="Polz M.F."/>
        </authorList>
    </citation>
    <scope>NUCLEOTIDE SEQUENCE [LARGE SCALE GENOMIC DNA]</scope>
    <source>
        <strain evidence="8 9">5S-186</strain>
    </source>
</reference>
<dbReference type="Gene3D" id="2.10.109.10">
    <property type="entry name" value="Umud Fragment, subunit A"/>
    <property type="match status" value="1"/>
</dbReference>
<dbReference type="RefSeq" id="WP_017022224.1">
    <property type="nucleotide sequence ID" value="NZ_AJYJ02000065.1"/>
</dbReference>